<accession>A0A8X8GD93</accession>
<evidence type="ECO:0000256" key="2">
    <source>
        <dbReference type="ARBA" id="ARBA00023015"/>
    </source>
</evidence>
<dbReference type="GO" id="GO:0000976">
    <property type="term" value="F:transcription cis-regulatory region binding"/>
    <property type="evidence" value="ECO:0007669"/>
    <property type="project" value="TreeGrafter"/>
</dbReference>
<evidence type="ECO:0000256" key="4">
    <source>
        <dbReference type="ARBA" id="ARBA00023163"/>
    </source>
</evidence>
<evidence type="ECO:0000256" key="3">
    <source>
        <dbReference type="ARBA" id="ARBA00023125"/>
    </source>
</evidence>
<dbReference type="RefSeq" id="WP_234622712.1">
    <property type="nucleotide sequence ID" value="NZ_JAHWXT010000001.1"/>
</dbReference>
<sequence length="306" mass="34592">MKPKKLNQVTDFDIKLLKIFKTVCDCHSFTAAESILGISRSAISLHMSDLENRLGIRLCQRGRAGFSITDEGREVLEYIEVLTASIEDFRAKINQMHNQLKGEFNIGIINNLVTMPSAYITNTLAQLAEENTEVVINISMSTLSDIECRVLDNRLHAGAIPLVSPLSGLDYFHLYNEESSLYCGQNHPLFQHLGEISLDDLKRCNTVLPNYAITPDAMKLHQLLNCSATASDREGIAFLILSGKFMGFLPDHYAKKWVQDGLMQPIFQERMHYSTPICLITHKGKNYNIILKTFMDILRKTVQPIK</sequence>
<dbReference type="PANTHER" id="PTHR30126">
    <property type="entry name" value="HTH-TYPE TRANSCRIPTIONAL REGULATOR"/>
    <property type="match status" value="1"/>
</dbReference>
<dbReference type="SUPFAM" id="SSF53850">
    <property type="entry name" value="Periplasmic binding protein-like II"/>
    <property type="match status" value="1"/>
</dbReference>
<evidence type="ECO:0000259" key="5">
    <source>
        <dbReference type="PROSITE" id="PS50931"/>
    </source>
</evidence>
<dbReference type="Gene3D" id="1.10.10.10">
    <property type="entry name" value="Winged helix-like DNA-binding domain superfamily/Winged helix DNA-binding domain"/>
    <property type="match status" value="1"/>
</dbReference>
<keyword evidence="3" id="KW-0238">DNA-binding</keyword>
<dbReference type="EMBL" id="JAHWXT010000001">
    <property type="protein sequence ID" value="MCF0263537.1"/>
    <property type="molecule type" value="Genomic_DNA"/>
</dbReference>
<evidence type="ECO:0000256" key="1">
    <source>
        <dbReference type="ARBA" id="ARBA00009437"/>
    </source>
</evidence>
<dbReference type="Pfam" id="PF00126">
    <property type="entry name" value="HTH_1"/>
    <property type="match status" value="1"/>
</dbReference>
<dbReference type="PANTHER" id="PTHR30126:SF98">
    <property type="entry name" value="HTH-TYPE TRANSCRIPTIONAL ACTIVATOR BAUR"/>
    <property type="match status" value="1"/>
</dbReference>
<name>A0A8X8GD93_ACIGI</name>
<dbReference type="Proteomes" id="UP000887320">
    <property type="component" value="Unassembled WGS sequence"/>
</dbReference>
<proteinExistence type="inferred from homology"/>
<dbReference type="Pfam" id="PF03466">
    <property type="entry name" value="LysR_substrate"/>
    <property type="match status" value="1"/>
</dbReference>
<feature type="domain" description="HTH lysR-type" evidence="5">
    <location>
        <begin position="12"/>
        <end position="69"/>
    </location>
</feature>
<organism evidence="6 7">
    <name type="scientific">Acinetobacter guillouiae</name>
    <name type="common">Acinetobacter genomosp. 11</name>
    <dbReference type="NCBI Taxonomy" id="106649"/>
    <lineage>
        <taxon>Bacteria</taxon>
        <taxon>Pseudomonadati</taxon>
        <taxon>Pseudomonadota</taxon>
        <taxon>Gammaproteobacteria</taxon>
        <taxon>Moraxellales</taxon>
        <taxon>Moraxellaceae</taxon>
        <taxon>Acinetobacter</taxon>
    </lineage>
</organism>
<evidence type="ECO:0000313" key="6">
    <source>
        <dbReference type="EMBL" id="MCF0263537.1"/>
    </source>
</evidence>
<dbReference type="Gene3D" id="3.40.190.290">
    <property type="match status" value="1"/>
</dbReference>
<comment type="similarity">
    <text evidence="1">Belongs to the LysR transcriptional regulatory family.</text>
</comment>
<dbReference type="SUPFAM" id="SSF46785">
    <property type="entry name" value="Winged helix' DNA-binding domain"/>
    <property type="match status" value="1"/>
</dbReference>
<keyword evidence="2" id="KW-0805">Transcription regulation</keyword>
<reference evidence="6" key="1">
    <citation type="submission" date="2021-07" db="EMBL/GenBank/DDBJ databases">
        <authorList>
            <person name="Fernandez M."/>
            <person name="Pereira P."/>
            <person name="Torres Tejerizo G.A."/>
            <person name="Gonzalez P."/>
            <person name="Agostini E."/>
        </authorList>
    </citation>
    <scope>NUCLEOTIDE SEQUENCE</scope>
    <source>
        <strain evidence="6">SFC 500-1A</strain>
    </source>
</reference>
<dbReference type="GO" id="GO:0003700">
    <property type="term" value="F:DNA-binding transcription factor activity"/>
    <property type="evidence" value="ECO:0007669"/>
    <property type="project" value="InterPro"/>
</dbReference>
<evidence type="ECO:0000313" key="7">
    <source>
        <dbReference type="Proteomes" id="UP000887320"/>
    </source>
</evidence>
<dbReference type="InterPro" id="IPR005119">
    <property type="entry name" value="LysR_subst-bd"/>
</dbReference>
<dbReference type="PROSITE" id="PS50931">
    <property type="entry name" value="HTH_LYSR"/>
    <property type="match status" value="1"/>
</dbReference>
<dbReference type="InterPro" id="IPR036390">
    <property type="entry name" value="WH_DNA-bd_sf"/>
</dbReference>
<dbReference type="InterPro" id="IPR036388">
    <property type="entry name" value="WH-like_DNA-bd_sf"/>
</dbReference>
<dbReference type="InterPro" id="IPR000847">
    <property type="entry name" value="LysR_HTH_N"/>
</dbReference>
<comment type="caution">
    <text evidence="6">The sequence shown here is derived from an EMBL/GenBank/DDBJ whole genome shotgun (WGS) entry which is preliminary data.</text>
</comment>
<gene>
    <name evidence="6" type="ORF">KW868_03535</name>
</gene>
<dbReference type="CDD" id="cd05466">
    <property type="entry name" value="PBP2_LTTR_substrate"/>
    <property type="match status" value="1"/>
</dbReference>
<protein>
    <submittedName>
        <fullName evidence="6">LysR family transcriptional regulator</fullName>
    </submittedName>
</protein>
<keyword evidence="4" id="KW-0804">Transcription</keyword>
<dbReference type="AlphaFoldDB" id="A0A8X8GD93"/>